<dbReference type="EMBL" id="JAVREP010000001">
    <property type="protein sequence ID" value="MDT0327527.1"/>
    <property type="molecule type" value="Genomic_DNA"/>
</dbReference>
<dbReference type="InterPro" id="IPR008521">
    <property type="entry name" value="Mg_trans_NIPA"/>
</dbReference>
<keyword evidence="4 6" id="KW-0472">Membrane</keyword>
<feature type="transmembrane region" description="Helical" evidence="6">
    <location>
        <begin position="99"/>
        <end position="120"/>
    </location>
</feature>
<gene>
    <name evidence="7" type="ORF">RM479_03790</name>
</gene>
<keyword evidence="2 6" id="KW-0812">Transmembrane</keyword>
<evidence type="ECO:0000313" key="7">
    <source>
        <dbReference type="EMBL" id="MDT0327527.1"/>
    </source>
</evidence>
<dbReference type="Pfam" id="PF05653">
    <property type="entry name" value="Mg_trans_NIPA"/>
    <property type="match status" value="1"/>
</dbReference>
<accession>A0ABU2M4G5</accession>
<feature type="region of interest" description="Disordered" evidence="5">
    <location>
        <begin position="278"/>
        <end position="297"/>
    </location>
</feature>
<feature type="transmembrane region" description="Helical" evidence="6">
    <location>
        <begin position="74"/>
        <end position="92"/>
    </location>
</feature>
<dbReference type="SUPFAM" id="SSF103481">
    <property type="entry name" value="Multidrug resistance efflux transporter EmrE"/>
    <property type="match status" value="2"/>
</dbReference>
<evidence type="ECO:0000313" key="8">
    <source>
        <dbReference type="Proteomes" id="UP001183390"/>
    </source>
</evidence>
<feature type="transmembrane region" description="Helical" evidence="6">
    <location>
        <begin position="224"/>
        <end position="244"/>
    </location>
</feature>
<dbReference type="RefSeq" id="WP_311510288.1">
    <property type="nucleotide sequence ID" value="NZ_JAVREP010000001.1"/>
</dbReference>
<dbReference type="PANTHER" id="PTHR40761:SF1">
    <property type="entry name" value="CONSERVED INTEGRAL MEMBRANE ALANINE VALINE AND LEUCINE RICH PROTEIN-RELATED"/>
    <property type="match status" value="1"/>
</dbReference>
<keyword evidence="3 6" id="KW-1133">Transmembrane helix</keyword>
<name>A0ABU2M4G5_9ACTN</name>
<evidence type="ECO:0000256" key="4">
    <source>
        <dbReference type="ARBA" id="ARBA00023136"/>
    </source>
</evidence>
<keyword evidence="8" id="KW-1185">Reference proteome</keyword>
<comment type="subcellular location">
    <subcellularLocation>
        <location evidence="1">Membrane</location>
        <topology evidence="1">Multi-pass membrane protein</topology>
    </subcellularLocation>
</comment>
<reference evidence="8" key="1">
    <citation type="submission" date="2023-07" db="EMBL/GenBank/DDBJ databases">
        <title>30 novel species of actinomycetes from the DSMZ collection.</title>
        <authorList>
            <person name="Nouioui I."/>
        </authorList>
    </citation>
    <scope>NUCLEOTIDE SEQUENCE [LARGE SCALE GENOMIC DNA]</scope>
    <source>
        <strain evidence="8">DSM 44743</strain>
    </source>
</reference>
<comment type="caution">
    <text evidence="7">The sequence shown here is derived from an EMBL/GenBank/DDBJ whole genome shotgun (WGS) entry which is preliminary data.</text>
</comment>
<dbReference type="Proteomes" id="UP001183390">
    <property type="component" value="Unassembled WGS sequence"/>
</dbReference>
<organism evidence="7 8">
    <name type="scientific">Nocardiopsis lambiniae</name>
    <dbReference type="NCBI Taxonomy" id="3075539"/>
    <lineage>
        <taxon>Bacteria</taxon>
        <taxon>Bacillati</taxon>
        <taxon>Actinomycetota</taxon>
        <taxon>Actinomycetes</taxon>
        <taxon>Streptosporangiales</taxon>
        <taxon>Nocardiopsidaceae</taxon>
        <taxon>Nocardiopsis</taxon>
    </lineage>
</organism>
<protein>
    <submittedName>
        <fullName evidence="7">DMT family transporter</fullName>
    </submittedName>
</protein>
<feature type="transmembrane region" description="Helical" evidence="6">
    <location>
        <begin position="194"/>
        <end position="212"/>
    </location>
</feature>
<evidence type="ECO:0000256" key="3">
    <source>
        <dbReference type="ARBA" id="ARBA00022989"/>
    </source>
</evidence>
<evidence type="ECO:0000256" key="6">
    <source>
        <dbReference type="SAM" id="Phobius"/>
    </source>
</evidence>
<feature type="transmembrane region" description="Helical" evidence="6">
    <location>
        <begin position="256"/>
        <end position="273"/>
    </location>
</feature>
<dbReference type="PANTHER" id="PTHR40761">
    <property type="entry name" value="CONSERVED INTEGRAL MEMBRANE ALANINE VALINE AND LEUCINE RICH PROTEIN-RELATED"/>
    <property type="match status" value="1"/>
</dbReference>
<dbReference type="NCBIfam" id="NF038012">
    <property type="entry name" value="DMT_1"/>
    <property type="match status" value="1"/>
</dbReference>
<feature type="transmembrane region" description="Helical" evidence="6">
    <location>
        <begin position="132"/>
        <end position="150"/>
    </location>
</feature>
<proteinExistence type="predicted"/>
<feature type="transmembrane region" description="Helical" evidence="6">
    <location>
        <begin position="49"/>
        <end position="68"/>
    </location>
</feature>
<dbReference type="InterPro" id="IPR037185">
    <property type="entry name" value="EmrE-like"/>
</dbReference>
<evidence type="ECO:0000256" key="1">
    <source>
        <dbReference type="ARBA" id="ARBA00004141"/>
    </source>
</evidence>
<sequence length="297" mass="30671">MAWPVLLAIVGAFTLALGSALQERDAVRAPGAQVARVGFLWHLLRRPRWLLGTLAVGAGACLHLMALSGAPLTIIQPIGVTGLVFAIVLSALFNRQRVLISQVIAGITVMVGLIGVLWAFPHGAETPVMPLRDALTLTGVTLAVGMTVYLTARRMPSGARAIALALAGGAALGATSGLARVITSNALADWTTVLGWPSLLAVVLAVFGGLLMQNAYRTGHFAAAYATLLITDPVVGVAIGALLLGEGAPETLPAQVGAFAFAVVAIAGTVFLARTRHRNPEAKGARTQTGTARTRTR</sequence>
<evidence type="ECO:0000256" key="2">
    <source>
        <dbReference type="ARBA" id="ARBA00022692"/>
    </source>
</evidence>
<feature type="transmembrane region" description="Helical" evidence="6">
    <location>
        <begin position="162"/>
        <end position="182"/>
    </location>
</feature>
<evidence type="ECO:0000256" key="5">
    <source>
        <dbReference type="SAM" id="MobiDB-lite"/>
    </source>
</evidence>
<feature type="compositionally biased region" description="Low complexity" evidence="5">
    <location>
        <begin position="285"/>
        <end position="297"/>
    </location>
</feature>